<evidence type="ECO:0000313" key="2">
    <source>
        <dbReference type="EMBL" id="SHE53581.1"/>
    </source>
</evidence>
<feature type="transmembrane region" description="Helical" evidence="1">
    <location>
        <begin position="150"/>
        <end position="168"/>
    </location>
</feature>
<dbReference type="OrthoDB" id="9808870at2"/>
<dbReference type="RefSeq" id="WP_084079773.1">
    <property type="nucleotide sequence ID" value="NZ_FQUU01000002.1"/>
</dbReference>
<feature type="transmembrane region" description="Helical" evidence="1">
    <location>
        <begin position="220"/>
        <end position="238"/>
    </location>
</feature>
<protein>
    <submittedName>
        <fullName evidence="2">HupE / UreJ protein</fullName>
    </submittedName>
</protein>
<evidence type="ECO:0000313" key="3">
    <source>
        <dbReference type="Proteomes" id="UP000184048"/>
    </source>
</evidence>
<feature type="transmembrane region" description="Helical" evidence="1">
    <location>
        <begin position="180"/>
        <end position="208"/>
    </location>
</feature>
<dbReference type="EMBL" id="FQUU01000002">
    <property type="protein sequence ID" value="SHE53581.1"/>
    <property type="molecule type" value="Genomic_DNA"/>
</dbReference>
<gene>
    <name evidence="2" type="ORF">SAMN02745131_00579</name>
</gene>
<organism evidence="2 3">
    <name type="scientific">Flavisolibacter ginsengisoli DSM 18119</name>
    <dbReference type="NCBI Taxonomy" id="1121884"/>
    <lineage>
        <taxon>Bacteria</taxon>
        <taxon>Pseudomonadati</taxon>
        <taxon>Bacteroidota</taxon>
        <taxon>Chitinophagia</taxon>
        <taxon>Chitinophagales</taxon>
        <taxon>Chitinophagaceae</taxon>
        <taxon>Flavisolibacter</taxon>
    </lineage>
</organism>
<feature type="transmembrane region" description="Helical" evidence="1">
    <location>
        <begin position="20"/>
        <end position="43"/>
    </location>
</feature>
<reference evidence="2 3" key="1">
    <citation type="submission" date="2016-11" db="EMBL/GenBank/DDBJ databases">
        <authorList>
            <person name="Jaros S."/>
            <person name="Januszkiewicz K."/>
            <person name="Wedrychowicz H."/>
        </authorList>
    </citation>
    <scope>NUCLEOTIDE SEQUENCE [LARGE SCALE GENOMIC DNA]</scope>
    <source>
        <strain evidence="2 3">DSM 18119</strain>
    </source>
</reference>
<name>A0A1M4U9R8_9BACT</name>
<sequence>MRAINNYHIRNRNQIKSFKLIIQSSLIRYCILLSIVLSAPYLVFAHTVNLALEKAPTHDVVLFYLKLGIAHIVPMGIDHILFVIALCLLNNKLKTILWQATAFTVAHSITLALSMKSIVTLPSDIVEPLIALSIVFVAVENILISELKVWRILIVFLFGLIHGLGFAAALNEIGLPRNKFFTSIISFNAGVEIGQILVILFVYLLIIFPLCNKIWYKKGVVYPISMLIAFIGVYWTFLRLM</sequence>
<feature type="transmembrane region" description="Helical" evidence="1">
    <location>
        <begin position="125"/>
        <end position="143"/>
    </location>
</feature>
<accession>A0A1M4U9R8</accession>
<dbReference type="AlphaFoldDB" id="A0A1M4U9R8"/>
<evidence type="ECO:0000256" key="1">
    <source>
        <dbReference type="SAM" id="Phobius"/>
    </source>
</evidence>
<keyword evidence="1" id="KW-1133">Transmembrane helix</keyword>
<keyword evidence="1" id="KW-0472">Membrane</keyword>
<dbReference type="STRING" id="1121884.SAMN02745131_00579"/>
<dbReference type="InterPro" id="IPR032809">
    <property type="entry name" value="Put_HupE_UreJ"/>
</dbReference>
<dbReference type="Proteomes" id="UP000184048">
    <property type="component" value="Unassembled WGS sequence"/>
</dbReference>
<feature type="transmembrane region" description="Helical" evidence="1">
    <location>
        <begin position="63"/>
        <end position="89"/>
    </location>
</feature>
<proteinExistence type="predicted"/>
<dbReference type="Pfam" id="PF13795">
    <property type="entry name" value="HupE_UreJ_2"/>
    <property type="match status" value="1"/>
</dbReference>
<keyword evidence="1" id="KW-0812">Transmembrane</keyword>
<keyword evidence="3" id="KW-1185">Reference proteome</keyword>
<feature type="transmembrane region" description="Helical" evidence="1">
    <location>
        <begin position="96"/>
        <end position="119"/>
    </location>
</feature>